<dbReference type="EMBL" id="VIWT01000001">
    <property type="protein sequence ID" value="TWG00597.1"/>
    <property type="molecule type" value="Genomic_DNA"/>
</dbReference>
<keyword evidence="3" id="KW-1185">Reference proteome</keyword>
<sequence>MGWAELQTTDVPKAERFDRWLDLLSQDLAPTHIASEHRGDFRASTAALELGPVNVSVLSFPTLTSVRTPQLIRRSDPELWELGYMARGTVVVEQARNQAQIRPGDFLLYDTSQPTQMWVTEGGRIIISSVASREVVYGFHPFRGFRPGSGCRLRT</sequence>
<dbReference type="InterPro" id="IPR035418">
    <property type="entry name" value="AraC-bd_2"/>
</dbReference>
<dbReference type="Pfam" id="PF14525">
    <property type="entry name" value="AraC_binding_2"/>
    <property type="match status" value="1"/>
</dbReference>
<organism evidence="2 3">
    <name type="scientific">Kitasatospora viridis</name>
    <dbReference type="NCBI Taxonomy" id="281105"/>
    <lineage>
        <taxon>Bacteria</taxon>
        <taxon>Bacillati</taxon>
        <taxon>Actinomycetota</taxon>
        <taxon>Actinomycetes</taxon>
        <taxon>Kitasatosporales</taxon>
        <taxon>Streptomycetaceae</taxon>
        <taxon>Kitasatospora</taxon>
    </lineage>
</organism>
<dbReference type="Proteomes" id="UP000317940">
    <property type="component" value="Unassembled WGS sequence"/>
</dbReference>
<reference evidence="2 3" key="1">
    <citation type="submission" date="2019-06" db="EMBL/GenBank/DDBJ databases">
        <title>Sequencing the genomes of 1000 actinobacteria strains.</title>
        <authorList>
            <person name="Klenk H.-P."/>
        </authorList>
    </citation>
    <scope>NUCLEOTIDE SEQUENCE [LARGE SCALE GENOMIC DNA]</scope>
    <source>
        <strain evidence="2 3">DSM 44826</strain>
    </source>
</reference>
<evidence type="ECO:0000313" key="3">
    <source>
        <dbReference type="Proteomes" id="UP000317940"/>
    </source>
</evidence>
<dbReference type="OrthoDB" id="9799345at2"/>
<evidence type="ECO:0000259" key="1">
    <source>
        <dbReference type="Pfam" id="PF14525"/>
    </source>
</evidence>
<name>A0A561UMN1_9ACTN</name>
<feature type="domain" description="Transcription regulator HTH AraC- type ligand binding" evidence="1">
    <location>
        <begin position="20"/>
        <end position="126"/>
    </location>
</feature>
<comment type="caution">
    <text evidence="2">The sequence shown here is derived from an EMBL/GenBank/DDBJ whole genome shotgun (WGS) entry which is preliminary data.</text>
</comment>
<protein>
    <submittedName>
        <fullName evidence="2">AraC-like protein</fullName>
    </submittedName>
</protein>
<gene>
    <name evidence="2" type="ORF">FHX73_114477</name>
</gene>
<evidence type="ECO:0000313" key="2">
    <source>
        <dbReference type="EMBL" id="TWG00597.1"/>
    </source>
</evidence>
<accession>A0A561UMN1</accession>
<proteinExistence type="predicted"/>
<dbReference type="AlphaFoldDB" id="A0A561UMN1"/>